<organism evidence="2 3">
    <name type="scientific">Yinghuangia aomiensis</name>
    <dbReference type="NCBI Taxonomy" id="676205"/>
    <lineage>
        <taxon>Bacteria</taxon>
        <taxon>Bacillati</taxon>
        <taxon>Actinomycetota</taxon>
        <taxon>Actinomycetes</taxon>
        <taxon>Kitasatosporales</taxon>
        <taxon>Streptomycetaceae</taxon>
        <taxon>Yinghuangia</taxon>
    </lineage>
</organism>
<dbReference type="Gene3D" id="2.60.120.600">
    <property type="entry name" value="Domain of unknown function DUF1214, C-terminal domain"/>
    <property type="match status" value="1"/>
</dbReference>
<keyword evidence="3" id="KW-1185">Reference proteome</keyword>
<dbReference type="SUPFAM" id="SSF160935">
    <property type="entry name" value="VPA0735-like"/>
    <property type="match status" value="1"/>
</dbReference>
<sequence length="372" mass="40494">MSETTAYEALESVRALRELHAAIGTRLDGVLADARTEDEAAQAALMLLRVLAMSVEVSADGHPRAPHFTRMDTPGRKVGGDNPDAEYDSLRLNGAHRYRIRGNAGTVAHLSMTFTAAAGERRSTFDYRNRSSLGLDGSGDFTLVLAPTEPSEAGTWIKTPEGPYSILIRQFIGDRSVESLATYAVEVLDDAEQLALVPHRDGEIAAGIRGATGAFRFMTSLNRMVHPELFDTPHQFVITNSDALGADVSGMDNLYMLATYDLGEDEALVVDLQPLDAVYWNIAVMTRFHETLNHRSRPTSRTNAEVTPESDGSIRLVLTHGRPVHPNWLDTAGHRYGVLILRWVGPRDAVVDPPSARVVAAGDLDAVLDAGR</sequence>
<dbReference type="EMBL" id="BAABHS010000005">
    <property type="protein sequence ID" value="GAA4956278.1"/>
    <property type="molecule type" value="Genomic_DNA"/>
</dbReference>
<feature type="domain" description="DUF1214" evidence="1">
    <location>
        <begin position="88"/>
        <end position="170"/>
    </location>
</feature>
<dbReference type="Pfam" id="PF06742">
    <property type="entry name" value="DUF1214"/>
    <property type="match status" value="2"/>
</dbReference>
<name>A0ABP9GZ18_9ACTN</name>
<dbReference type="RefSeq" id="WP_345674803.1">
    <property type="nucleotide sequence ID" value="NZ_BAABHS010000005.1"/>
</dbReference>
<dbReference type="Proteomes" id="UP001500466">
    <property type="component" value="Unassembled WGS sequence"/>
</dbReference>
<evidence type="ECO:0000259" key="1">
    <source>
        <dbReference type="Pfam" id="PF06742"/>
    </source>
</evidence>
<proteinExistence type="predicted"/>
<dbReference type="InterPro" id="IPR037049">
    <property type="entry name" value="DUF1214_C_sf"/>
</dbReference>
<dbReference type="InterPro" id="IPR010621">
    <property type="entry name" value="DUF1214"/>
</dbReference>
<gene>
    <name evidence="2" type="ORF">GCM10023205_17980</name>
</gene>
<evidence type="ECO:0000313" key="3">
    <source>
        <dbReference type="Proteomes" id="UP001500466"/>
    </source>
</evidence>
<accession>A0ABP9GZ18</accession>
<reference evidence="3" key="1">
    <citation type="journal article" date="2019" name="Int. J. Syst. Evol. Microbiol.">
        <title>The Global Catalogue of Microorganisms (GCM) 10K type strain sequencing project: providing services to taxonomists for standard genome sequencing and annotation.</title>
        <authorList>
            <consortium name="The Broad Institute Genomics Platform"/>
            <consortium name="The Broad Institute Genome Sequencing Center for Infectious Disease"/>
            <person name="Wu L."/>
            <person name="Ma J."/>
        </authorList>
    </citation>
    <scope>NUCLEOTIDE SEQUENCE [LARGE SCALE GENOMIC DNA]</scope>
    <source>
        <strain evidence="3">JCM 17986</strain>
    </source>
</reference>
<evidence type="ECO:0000313" key="2">
    <source>
        <dbReference type="EMBL" id="GAA4956278.1"/>
    </source>
</evidence>
<feature type="domain" description="DUF1214" evidence="1">
    <location>
        <begin position="273"/>
        <end position="347"/>
    </location>
</feature>
<comment type="caution">
    <text evidence="2">The sequence shown here is derived from an EMBL/GenBank/DDBJ whole genome shotgun (WGS) entry which is preliminary data.</text>
</comment>
<protein>
    <recommendedName>
        <fullName evidence="1">DUF1214 domain-containing protein</fullName>
    </recommendedName>
</protein>